<dbReference type="GeneID" id="113466570"/>
<protein>
    <submittedName>
        <fullName evidence="3">Uncharacterized protein LOC113466570 isoform X1</fullName>
    </submittedName>
</protein>
<proteinExistence type="predicted"/>
<dbReference type="PaxDb" id="121845-A0A3Q0INM8"/>
<dbReference type="Proteomes" id="UP000079169">
    <property type="component" value="Unplaced"/>
</dbReference>
<gene>
    <name evidence="3" type="primary">LOC113466570</name>
</gene>
<evidence type="ECO:0000313" key="2">
    <source>
        <dbReference type="Proteomes" id="UP000079169"/>
    </source>
</evidence>
<feature type="compositionally biased region" description="Basic and acidic residues" evidence="1">
    <location>
        <begin position="106"/>
        <end position="120"/>
    </location>
</feature>
<feature type="region of interest" description="Disordered" evidence="1">
    <location>
        <begin position="79"/>
        <end position="120"/>
    </location>
</feature>
<sequence>MKTKTLRNTTKPKKTTKNYSHSLPNGKKKRKAPTGVRKDVKFQQVREETVFSEDFENGSNITQIYNSCNEKWTTIINLDKGTQSPPDAFKDSENKDGTLLYDLDDSMEHGNEVPSDYDRP</sequence>
<organism evidence="2 3">
    <name type="scientific">Diaphorina citri</name>
    <name type="common">Asian citrus psyllid</name>
    <dbReference type="NCBI Taxonomy" id="121845"/>
    <lineage>
        <taxon>Eukaryota</taxon>
        <taxon>Metazoa</taxon>
        <taxon>Ecdysozoa</taxon>
        <taxon>Arthropoda</taxon>
        <taxon>Hexapoda</taxon>
        <taxon>Insecta</taxon>
        <taxon>Pterygota</taxon>
        <taxon>Neoptera</taxon>
        <taxon>Paraneoptera</taxon>
        <taxon>Hemiptera</taxon>
        <taxon>Sternorrhyncha</taxon>
        <taxon>Psylloidea</taxon>
        <taxon>Psyllidae</taxon>
        <taxon>Diaphorininae</taxon>
        <taxon>Diaphorina</taxon>
    </lineage>
</organism>
<feature type="compositionally biased region" description="Basic residues" evidence="1">
    <location>
        <begin position="1"/>
        <end position="16"/>
    </location>
</feature>
<reference evidence="3" key="1">
    <citation type="submission" date="2025-08" db="UniProtKB">
        <authorList>
            <consortium name="RefSeq"/>
        </authorList>
    </citation>
    <scope>IDENTIFICATION</scope>
</reference>
<keyword evidence="2" id="KW-1185">Reference proteome</keyword>
<name>A0A3Q0INM8_DIACI</name>
<evidence type="ECO:0000256" key="1">
    <source>
        <dbReference type="SAM" id="MobiDB-lite"/>
    </source>
</evidence>
<dbReference type="AlphaFoldDB" id="A0A3Q0INM8"/>
<dbReference type="RefSeq" id="XP_026677909.1">
    <property type="nucleotide sequence ID" value="XM_026822108.1"/>
</dbReference>
<evidence type="ECO:0000313" key="3">
    <source>
        <dbReference type="RefSeq" id="XP_026677909.1"/>
    </source>
</evidence>
<feature type="region of interest" description="Disordered" evidence="1">
    <location>
        <begin position="1"/>
        <end position="40"/>
    </location>
</feature>
<accession>A0A3Q0INM8</accession>
<dbReference type="KEGG" id="dci:113466570"/>